<keyword evidence="2" id="KW-0496">Mitochondrion</keyword>
<evidence type="ECO:0000313" key="2">
    <source>
        <dbReference type="EMBL" id="KUM50352.1"/>
    </source>
</evidence>
<dbReference type="EMBL" id="LKAM01000001">
    <property type="protein sequence ID" value="KUM50352.1"/>
    <property type="molecule type" value="Genomic_DNA"/>
</dbReference>
<comment type="caution">
    <text evidence="2">The sequence shown here is derived from an EMBL/GenBank/DDBJ whole genome shotgun (WGS) entry which is preliminary data.</text>
</comment>
<evidence type="ECO:0000256" key="1">
    <source>
        <dbReference type="SAM" id="MobiDB-lite"/>
    </source>
</evidence>
<dbReference type="AlphaFoldDB" id="A0A101M3S3"/>
<gene>
    <name evidence="2" type="ORF">ABT39_MTgene195</name>
</gene>
<reference evidence="2" key="1">
    <citation type="journal article" date="2015" name="Genome Biol. Evol.">
        <title>Organellar Genomes of White Spruce (Picea glauca): Assembly and Annotation.</title>
        <authorList>
            <person name="Jackman S.D."/>
            <person name="Warren R.L."/>
            <person name="Gibb E.A."/>
            <person name="Vandervalk B.P."/>
            <person name="Mohamadi H."/>
            <person name="Chu J."/>
            <person name="Raymond A."/>
            <person name="Pleasance S."/>
            <person name="Coope R."/>
            <person name="Wildung M.R."/>
            <person name="Ritland C.E."/>
            <person name="Bousquet J."/>
            <person name="Jones S.J."/>
            <person name="Bohlmann J."/>
            <person name="Birol I."/>
        </authorList>
    </citation>
    <scope>NUCLEOTIDE SEQUENCE [LARGE SCALE GENOMIC DNA]</scope>
    <source>
        <tissue evidence="2">Flushing bud</tissue>
    </source>
</reference>
<sequence>MSRMAGSGDGEDPNFCSPGSNDFLADAPQKEEDTMMEEVEDEVEGIVYPSRTTVLSTISAPPSPLDQL</sequence>
<organism evidence="2">
    <name type="scientific">Picea glauca</name>
    <name type="common">White spruce</name>
    <name type="synonym">Pinus glauca</name>
    <dbReference type="NCBI Taxonomy" id="3330"/>
    <lineage>
        <taxon>Eukaryota</taxon>
        <taxon>Viridiplantae</taxon>
        <taxon>Streptophyta</taxon>
        <taxon>Embryophyta</taxon>
        <taxon>Tracheophyta</taxon>
        <taxon>Spermatophyta</taxon>
        <taxon>Pinopsida</taxon>
        <taxon>Pinidae</taxon>
        <taxon>Conifers I</taxon>
        <taxon>Pinales</taxon>
        <taxon>Pinaceae</taxon>
        <taxon>Picea</taxon>
    </lineage>
</organism>
<geneLocation type="mitochondrion" evidence="2"/>
<feature type="region of interest" description="Disordered" evidence="1">
    <location>
        <begin position="1"/>
        <end position="35"/>
    </location>
</feature>
<protein>
    <submittedName>
        <fullName evidence="2">Uncharacterized protein</fullName>
    </submittedName>
</protein>
<accession>A0A101M3S3</accession>
<proteinExistence type="predicted"/>
<name>A0A101M3S3_PICGL</name>